<dbReference type="InterPro" id="IPR017825">
    <property type="entry name" value="Lycopene_cyclase_dom"/>
</dbReference>
<keyword evidence="5 8" id="KW-1133">Transmembrane helix</keyword>
<dbReference type="EMBL" id="VFOX01000001">
    <property type="protein sequence ID" value="TQL85165.1"/>
    <property type="molecule type" value="Genomic_DNA"/>
</dbReference>
<gene>
    <name evidence="9" type="ORF">FB560_0768</name>
</gene>
<dbReference type="GO" id="GO:0016117">
    <property type="term" value="P:carotenoid biosynthetic process"/>
    <property type="evidence" value="ECO:0007669"/>
    <property type="project" value="UniProtKB-KW"/>
</dbReference>
<dbReference type="GO" id="GO:0045436">
    <property type="term" value="F:lycopene beta cyclase activity"/>
    <property type="evidence" value="ECO:0007669"/>
    <property type="project" value="UniProtKB-ARBA"/>
</dbReference>
<accession>A0A543BK13</accession>
<keyword evidence="7" id="KW-0413">Isomerase</keyword>
<sequence>MGALYLTTLLVSLGCMLLLDWRFRLFFWRDTVAAMVVTVVGLAFFLVWDVAGIAGGIFFRGDATIATGILLAPELPIEEPVFLLFLVVCTMVIYTGAVRILSRLRARRRTEEVRG</sequence>
<organism evidence="9 10">
    <name type="scientific">Microbacterium saperdae</name>
    <dbReference type="NCBI Taxonomy" id="69368"/>
    <lineage>
        <taxon>Bacteria</taxon>
        <taxon>Bacillati</taxon>
        <taxon>Actinomycetota</taxon>
        <taxon>Actinomycetes</taxon>
        <taxon>Micrococcales</taxon>
        <taxon>Microbacteriaceae</taxon>
        <taxon>Microbacterium</taxon>
    </lineage>
</organism>
<keyword evidence="10" id="KW-1185">Reference proteome</keyword>
<evidence type="ECO:0000313" key="10">
    <source>
        <dbReference type="Proteomes" id="UP000317209"/>
    </source>
</evidence>
<evidence type="ECO:0000256" key="3">
    <source>
        <dbReference type="ARBA" id="ARBA00022692"/>
    </source>
</evidence>
<dbReference type="RefSeq" id="WP_141871138.1">
    <property type="nucleotide sequence ID" value="NZ_VFOX01000001.1"/>
</dbReference>
<dbReference type="GO" id="GO:0016872">
    <property type="term" value="F:intramolecular lyase activity"/>
    <property type="evidence" value="ECO:0007669"/>
    <property type="project" value="InterPro"/>
</dbReference>
<comment type="caution">
    <text evidence="9">The sequence shown here is derived from an EMBL/GenBank/DDBJ whole genome shotgun (WGS) entry which is preliminary data.</text>
</comment>
<reference evidence="9 10" key="1">
    <citation type="submission" date="2019-06" db="EMBL/GenBank/DDBJ databases">
        <title>Sequencing the genomes of 1000 actinobacteria strains.</title>
        <authorList>
            <person name="Klenk H.-P."/>
        </authorList>
    </citation>
    <scope>NUCLEOTIDE SEQUENCE [LARGE SCALE GENOMIC DNA]</scope>
    <source>
        <strain evidence="9 10">DSM 20169</strain>
    </source>
</reference>
<dbReference type="OrthoDB" id="4774157at2"/>
<evidence type="ECO:0000256" key="2">
    <source>
        <dbReference type="ARBA" id="ARBA00004829"/>
    </source>
</evidence>
<keyword evidence="4" id="KW-0125">Carotenoid biosynthesis</keyword>
<evidence type="ECO:0000313" key="9">
    <source>
        <dbReference type="EMBL" id="TQL85165.1"/>
    </source>
</evidence>
<proteinExistence type="predicted"/>
<comment type="subcellular location">
    <subcellularLocation>
        <location evidence="1">Membrane</location>
        <topology evidence="1">Multi-pass membrane protein</topology>
    </subcellularLocation>
</comment>
<feature type="transmembrane region" description="Helical" evidence="8">
    <location>
        <begin position="6"/>
        <end position="23"/>
    </location>
</feature>
<dbReference type="NCBIfam" id="TIGR03462">
    <property type="entry name" value="CarR_dom_SF"/>
    <property type="match status" value="1"/>
</dbReference>
<feature type="transmembrane region" description="Helical" evidence="8">
    <location>
        <begin position="81"/>
        <end position="101"/>
    </location>
</feature>
<protein>
    <submittedName>
        <fullName evidence="9">Lycopene cyclase domain-containing protein</fullName>
    </submittedName>
</protein>
<dbReference type="GO" id="GO:0016020">
    <property type="term" value="C:membrane"/>
    <property type="evidence" value="ECO:0007669"/>
    <property type="project" value="UniProtKB-SubCell"/>
</dbReference>
<evidence type="ECO:0000256" key="8">
    <source>
        <dbReference type="SAM" id="Phobius"/>
    </source>
</evidence>
<feature type="transmembrane region" description="Helical" evidence="8">
    <location>
        <begin position="35"/>
        <end position="61"/>
    </location>
</feature>
<dbReference type="Proteomes" id="UP000317209">
    <property type="component" value="Unassembled WGS sequence"/>
</dbReference>
<evidence type="ECO:0000256" key="1">
    <source>
        <dbReference type="ARBA" id="ARBA00004141"/>
    </source>
</evidence>
<name>A0A543BK13_9MICO</name>
<keyword evidence="6 8" id="KW-0472">Membrane</keyword>
<evidence type="ECO:0000256" key="5">
    <source>
        <dbReference type="ARBA" id="ARBA00022989"/>
    </source>
</evidence>
<evidence type="ECO:0000256" key="7">
    <source>
        <dbReference type="ARBA" id="ARBA00023235"/>
    </source>
</evidence>
<comment type="pathway">
    <text evidence="2">Carotenoid biosynthesis.</text>
</comment>
<evidence type="ECO:0000256" key="6">
    <source>
        <dbReference type="ARBA" id="ARBA00023136"/>
    </source>
</evidence>
<keyword evidence="3 8" id="KW-0812">Transmembrane</keyword>
<evidence type="ECO:0000256" key="4">
    <source>
        <dbReference type="ARBA" id="ARBA00022746"/>
    </source>
</evidence>
<dbReference type="AlphaFoldDB" id="A0A543BK13"/>